<dbReference type="PROSITE" id="PS51886">
    <property type="entry name" value="TLDC"/>
    <property type="match status" value="1"/>
</dbReference>
<dbReference type="GO" id="GO:0006979">
    <property type="term" value="P:response to oxidative stress"/>
    <property type="evidence" value="ECO:0007669"/>
    <property type="project" value="TreeGrafter"/>
</dbReference>
<sequence length="339" mass="37267">MSGLHRLAATVDMGQGAETPQQPIILRAKLHELVANVAPGERFEPCALAKMAESFIIEVAQSSAALARHRHSHTIEPKDIQLYLEREYDMGLSGFVEHDEKTAPKVARPTIGHQTRSAHATRAANSVQRPQAGSVPAMGTVTPPESPSTSRRHSAESSTSGIAVTVVNSLVTGATAVGNYIHAALPPRFRLVSNWNLIYSTPEYGFSLSTLFSQCRHHYGPTLVVVRDDGDALFGVFSTEPWKPHFGHYGTGECFLWRMEEGRIKKWGSTGRNDYFMISETTYMAAGCGEGKFGFWLDTELLEGLSQPVSTFENECLASTERFKCVNLEVWGLSMAHLK</sequence>
<dbReference type="CDD" id="cd07981">
    <property type="entry name" value="HFD_TAF12"/>
    <property type="match status" value="1"/>
</dbReference>
<dbReference type="EMBL" id="MTSL01000149">
    <property type="protein sequence ID" value="PJF18038.1"/>
    <property type="molecule type" value="Genomic_DNA"/>
</dbReference>
<dbReference type="AlphaFoldDB" id="A0A2H9TJX8"/>
<dbReference type="PANTHER" id="PTHR23354">
    <property type="entry name" value="NUCLEOLAR PROTEIN 7/ESTROGEN RECEPTOR COACTIVATOR-RELATED"/>
    <property type="match status" value="1"/>
</dbReference>
<feature type="domain" description="TLDc" evidence="6">
    <location>
        <begin position="169"/>
        <end position="334"/>
    </location>
</feature>
<evidence type="ECO:0000313" key="8">
    <source>
        <dbReference type="Proteomes" id="UP000240830"/>
    </source>
</evidence>
<dbReference type="SMART" id="SM00584">
    <property type="entry name" value="TLDc"/>
    <property type="match status" value="1"/>
</dbReference>
<dbReference type="InterPro" id="IPR006571">
    <property type="entry name" value="TLDc_dom"/>
</dbReference>
<gene>
    <name evidence="7" type="ORF">PSACC_02173</name>
</gene>
<dbReference type="PANTHER" id="PTHR23354:SF62">
    <property type="entry name" value="MUSTARD, ISOFORM V"/>
    <property type="match status" value="1"/>
</dbReference>
<comment type="similarity">
    <text evidence="2">Belongs to the OXR1 family.</text>
</comment>
<proteinExistence type="inferred from homology"/>
<evidence type="ECO:0000256" key="1">
    <source>
        <dbReference type="ARBA" id="ARBA00004173"/>
    </source>
</evidence>
<comment type="subcellular location">
    <subcellularLocation>
        <location evidence="1">Mitochondrion</location>
    </subcellularLocation>
</comment>
<evidence type="ECO:0000256" key="2">
    <source>
        <dbReference type="ARBA" id="ARBA00009540"/>
    </source>
</evidence>
<comment type="caution">
    <text evidence="7">The sequence shown here is derived from an EMBL/GenBank/DDBJ whole genome shotgun (WGS) entry which is preliminary data.</text>
</comment>
<evidence type="ECO:0000256" key="4">
    <source>
        <dbReference type="ARBA" id="ARBA00040604"/>
    </source>
</evidence>
<keyword evidence="8" id="KW-1185">Reference proteome</keyword>
<keyword evidence="3" id="KW-0496">Mitochondrion</keyword>
<dbReference type="GO" id="GO:0005739">
    <property type="term" value="C:mitochondrion"/>
    <property type="evidence" value="ECO:0007669"/>
    <property type="project" value="UniProtKB-SubCell"/>
</dbReference>
<dbReference type="Gene3D" id="1.10.20.10">
    <property type="entry name" value="Histone, subunit A"/>
    <property type="match status" value="1"/>
</dbReference>
<dbReference type="Proteomes" id="UP000240830">
    <property type="component" value="Unassembled WGS sequence"/>
</dbReference>
<dbReference type="Pfam" id="PF07534">
    <property type="entry name" value="TLD"/>
    <property type="match status" value="1"/>
</dbReference>
<dbReference type="STRING" id="1246581.A0A2H9TJX8"/>
<dbReference type="InterPro" id="IPR009072">
    <property type="entry name" value="Histone-fold"/>
</dbReference>
<dbReference type="GO" id="GO:0046982">
    <property type="term" value="F:protein heterodimerization activity"/>
    <property type="evidence" value="ECO:0007669"/>
    <property type="project" value="InterPro"/>
</dbReference>
<accession>A0A2H9TJX8</accession>
<name>A0A2H9TJX8_9FUNG</name>
<evidence type="ECO:0000313" key="7">
    <source>
        <dbReference type="EMBL" id="PJF18038.1"/>
    </source>
</evidence>
<dbReference type="OrthoDB" id="2193432at2759"/>
<dbReference type="Pfam" id="PF03847">
    <property type="entry name" value="TFIID_20kDa"/>
    <property type="match status" value="1"/>
</dbReference>
<evidence type="ECO:0000259" key="6">
    <source>
        <dbReference type="PROSITE" id="PS51886"/>
    </source>
</evidence>
<organism evidence="7 8">
    <name type="scientific">Paramicrosporidium saccamoebae</name>
    <dbReference type="NCBI Taxonomy" id="1246581"/>
    <lineage>
        <taxon>Eukaryota</taxon>
        <taxon>Fungi</taxon>
        <taxon>Fungi incertae sedis</taxon>
        <taxon>Cryptomycota</taxon>
        <taxon>Cryptomycota incertae sedis</taxon>
        <taxon>Paramicrosporidium</taxon>
    </lineage>
</organism>
<evidence type="ECO:0000256" key="5">
    <source>
        <dbReference type="SAM" id="MobiDB-lite"/>
    </source>
</evidence>
<protein>
    <recommendedName>
        <fullName evidence="4">Oxidation resistance protein 1</fullName>
    </recommendedName>
</protein>
<dbReference type="GO" id="GO:0006352">
    <property type="term" value="P:DNA-templated transcription initiation"/>
    <property type="evidence" value="ECO:0007669"/>
    <property type="project" value="InterPro"/>
</dbReference>
<reference evidence="7 8" key="1">
    <citation type="submission" date="2016-10" db="EMBL/GenBank/DDBJ databases">
        <title>The genome of Paramicrosporidium saccamoebae is the missing link in understanding Cryptomycota and Microsporidia evolution.</title>
        <authorList>
            <person name="Quandt C.A."/>
            <person name="Beaudet D."/>
            <person name="Corsaro D."/>
            <person name="Michel R."/>
            <person name="Corradi N."/>
            <person name="James T."/>
        </authorList>
    </citation>
    <scope>NUCLEOTIDE SEQUENCE [LARGE SCALE GENOMIC DNA]</scope>
    <source>
        <strain evidence="7 8">KSL3</strain>
    </source>
</reference>
<feature type="region of interest" description="Disordered" evidence="5">
    <location>
        <begin position="100"/>
        <end position="158"/>
    </location>
</feature>
<evidence type="ECO:0000256" key="3">
    <source>
        <dbReference type="ARBA" id="ARBA00023128"/>
    </source>
</evidence>
<dbReference type="SUPFAM" id="SSF47113">
    <property type="entry name" value="Histone-fold"/>
    <property type="match status" value="1"/>
</dbReference>
<dbReference type="GO" id="GO:0005669">
    <property type="term" value="C:transcription factor TFIID complex"/>
    <property type="evidence" value="ECO:0007669"/>
    <property type="project" value="InterPro"/>
</dbReference>
<feature type="compositionally biased region" description="Polar residues" evidence="5">
    <location>
        <begin position="112"/>
        <end position="131"/>
    </location>
</feature>
<dbReference type="InterPro" id="IPR003228">
    <property type="entry name" value="TFIID_TAF12_dom"/>
</dbReference>